<comment type="caution">
    <text evidence="1">Lacks conserved residue(s) required for the propagation of feature annotation.</text>
</comment>
<evidence type="ECO:0000313" key="3">
    <source>
        <dbReference type="EMBL" id="WFU60794.1"/>
    </source>
</evidence>
<keyword evidence="4" id="KW-1185">Reference proteome</keyword>
<dbReference type="HAMAP" id="MF_01411">
    <property type="entry name" value="LPS_assembly_LptD"/>
    <property type="match status" value="1"/>
</dbReference>
<accession>A0ABY8J6K6</accession>
<dbReference type="InterPro" id="IPR050218">
    <property type="entry name" value="LptD"/>
</dbReference>
<dbReference type="PANTHER" id="PTHR30189:SF1">
    <property type="entry name" value="LPS-ASSEMBLY PROTEIN LPTD"/>
    <property type="match status" value="1"/>
</dbReference>
<evidence type="ECO:0000256" key="1">
    <source>
        <dbReference type="HAMAP-Rule" id="MF_01411"/>
    </source>
</evidence>
<dbReference type="EMBL" id="CP121646">
    <property type="protein sequence ID" value="WFU60794.1"/>
    <property type="molecule type" value="Genomic_DNA"/>
</dbReference>
<dbReference type="Gene3D" id="2.60.450.10">
    <property type="entry name" value="Lipopolysaccharide (LPS) transport protein A like domain"/>
    <property type="match status" value="1"/>
</dbReference>
<keyword evidence="1" id="KW-0998">Cell outer membrane</keyword>
<comment type="subcellular location">
    <subcellularLocation>
        <location evidence="1">Cell outer membrane</location>
    </subcellularLocation>
</comment>
<comment type="subunit">
    <text evidence="1">Component of the lipopolysaccharide transport and assembly complex.</text>
</comment>
<name>A0ABY8J6K6_9BRAD</name>
<sequence length="805" mass="89039" precursor="true">MAAFGVSISALLAAFVVVSALDVVASTPAAAQAFTYNPRPPKPPRPPAKNDGQMLVQATEVDYDYNNQRISAVGNVQMFYNGTSVEADKVIYDQKTKRLHAEGNIRMTDAEGKITYANILDLSDDYRDGFVDSLRVDTEDQTRMAATRADRSSGNYTVFDNGVYTACAPCKDDPKKPPLWQVKGARIIHNQTEKMLYFENAQLEFFGVPMAYLPYFSTPDPTVKRKSGFLMPGFTTYSAFGVGVEIPYYFALAPDFDATFNPRITSKQGVLFQGEFRQRLSNGAYQIRLYGIDQLDQDAFKGQPGDRQFRGGIETKGQFALNDKWTWGWDGVLLSDYYFMSDYRLAQYKDPFGSFLSLPTEAISQLYLTGVGNRSFFDARAIYYLSYSGNQNQVPVVAPVIDYNNVINSPIFGGEFSYKVNFTNLTRETAVFDPITTTANTNGLCLTTSADPMARTPSQCLLRGMPGTYTRLTAEAQWRKSYTDPLGQIWTPFVGVRADAINADISNQPGVSNFLPVGDTQTVRLMPTVGFEYRYPFINVQPWGTTTIEPIAQVIIRPDEPSAGKLPNEDAQSLVFDTSNLFAIDKFSGYDRVEGGSRANVGVQATTQFDRGGSVKAMFGQSYQMFGLNSFAVADVTNTGIDSGLQNPRSDYVASLAYSPNRTYTFSVRSRMDEATWNINRFEAQASANFDRWSVSLMYGDYAAQPELGYLTRREGILASGSIKVAANWVVQGAARWDLEANKINQYAFGAGYVDDCFVLAANYVTSYTYQAGSTPPVLSHAFMFQIGLRTIAQTSTSSSSAGMQ</sequence>
<dbReference type="Pfam" id="PF04453">
    <property type="entry name" value="LptD"/>
    <property type="match status" value="1"/>
</dbReference>
<proteinExistence type="inferred from homology"/>
<feature type="chain" id="PRO_5044909871" description="LPS-assembly protein LptD" evidence="1">
    <location>
        <begin position="26"/>
        <end position="805"/>
    </location>
</feature>
<gene>
    <name evidence="1" type="primary">lptD</name>
    <name evidence="3" type="ORF">QA636_24965</name>
</gene>
<reference evidence="3 4" key="1">
    <citation type="submission" date="2023-04" db="EMBL/GenBank/DDBJ databases">
        <title>Australian commercial rhizobial inoculants.</title>
        <authorList>
            <person name="Kohlmeier M.G."/>
            <person name="O'Hara G.W."/>
            <person name="Colombi E."/>
            <person name="Ramsay J.P."/>
            <person name="Terpolilli J."/>
        </authorList>
    </citation>
    <scope>NUCLEOTIDE SEQUENCE [LARGE SCALE GENOMIC DNA]</scope>
    <source>
        <strain evidence="3 4">CB627</strain>
    </source>
</reference>
<comment type="function">
    <text evidence="1">Involved in the assembly of lipopolysaccharide (LPS) at the surface of the outer membrane.</text>
</comment>
<dbReference type="Proteomes" id="UP001221546">
    <property type="component" value="Chromosome"/>
</dbReference>
<evidence type="ECO:0000313" key="4">
    <source>
        <dbReference type="Proteomes" id="UP001221546"/>
    </source>
</evidence>
<keyword evidence="1" id="KW-0472">Membrane</keyword>
<dbReference type="InterPro" id="IPR007543">
    <property type="entry name" value="LptD_C"/>
</dbReference>
<dbReference type="InterPro" id="IPR020889">
    <property type="entry name" value="LipoPS_assembly_LptD"/>
</dbReference>
<dbReference type="RefSeq" id="WP_225159076.1">
    <property type="nucleotide sequence ID" value="NZ_CP121646.1"/>
</dbReference>
<evidence type="ECO:0000259" key="2">
    <source>
        <dbReference type="Pfam" id="PF04453"/>
    </source>
</evidence>
<dbReference type="PANTHER" id="PTHR30189">
    <property type="entry name" value="LPS-ASSEMBLY PROTEIN"/>
    <property type="match status" value="1"/>
</dbReference>
<organism evidence="3 4">
    <name type="scientific">Bradyrhizobium brasilense</name>
    <dbReference type="NCBI Taxonomy" id="1419277"/>
    <lineage>
        <taxon>Bacteria</taxon>
        <taxon>Pseudomonadati</taxon>
        <taxon>Pseudomonadota</taxon>
        <taxon>Alphaproteobacteria</taxon>
        <taxon>Hyphomicrobiales</taxon>
        <taxon>Nitrobacteraceae</taxon>
        <taxon>Bradyrhizobium</taxon>
    </lineage>
</organism>
<feature type="signal peptide" evidence="1">
    <location>
        <begin position="1"/>
        <end position="25"/>
    </location>
</feature>
<keyword evidence="1" id="KW-0732">Signal</keyword>
<feature type="domain" description="LptD C-terminal" evidence="2">
    <location>
        <begin position="309"/>
        <end position="729"/>
    </location>
</feature>
<comment type="similarity">
    <text evidence="1">Belongs to the LptD family.</text>
</comment>
<protein>
    <recommendedName>
        <fullName evidence="1">LPS-assembly protein LptD</fullName>
    </recommendedName>
</protein>